<dbReference type="Proteomes" id="UP000028511">
    <property type="component" value="Unassembled WGS sequence"/>
</dbReference>
<dbReference type="EMBL" id="CBSW010000027">
    <property type="protein sequence ID" value="CDG95356.1"/>
    <property type="molecule type" value="Genomic_DNA"/>
</dbReference>
<dbReference type="HOGENOM" id="CLU_3207075_0_0_6"/>
<proteinExistence type="predicted"/>
<evidence type="ECO:0000313" key="1">
    <source>
        <dbReference type="EMBL" id="CDG95356.1"/>
    </source>
</evidence>
<gene>
    <name evidence="1" type="ORF">XBP1_1220001</name>
</gene>
<dbReference type="AlphaFoldDB" id="A0A077MZX5"/>
<protein>
    <submittedName>
        <fullName evidence="1">Uncharacterized protein</fullName>
    </submittedName>
</protein>
<accession>A0A077MZX5</accession>
<name>A0A077MZX5_XENBV</name>
<organism evidence="1">
    <name type="scientific">Xenorhabdus bovienii str. puntauvense</name>
    <dbReference type="NCBI Taxonomy" id="1398201"/>
    <lineage>
        <taxon>Bacteria</taxon>
        <taxon>Pseudomonadati</taxon>
        <taxon>Pseudomonadota</taxon>
        <taxon>Gammaproteobacteria</taxon>
        <taxon>Enterobacterales</taxon>
        <taxon>Morganellaceae</taxon>
        <taxon>Xenorhabdus</taxon>
    </lineage>
</organism>
<sequence length="45" mass="5172">MNKNGQLSKKYQLCSTPSFSANSGVEHRYTIQIYVLHHYRAEACP</sequence>
<comment type="caution">
    <text evidence="1">The sequence shown here is derived from an EMBL/GenBank/DDBJ whole genome shotgun (WGS) entry which is preliminary data.</text>
</comment>
<reference evidence="1" key="1">
    <citation type="submission" date="2013-07" db="EMBL/GenBank/DDBJ databases">
        <title>Sub-species coevolution in mutualistic symbiosis.</title>
        <authorList>
            <person name="Murfin K."/>
            <person name="Klassen J."/>
            <person name="Lee M."/>
            <person name="Forst S."/>
            <person name="Stock P."/>
            <person name="Goodrich-Blair H."/>
        </authorList>
    </citation>
    <scope>NUCLEOTIDE SEQUENCE [LARGE SCALE GENOMIC DNA]</scope>
    <source>
        <strain evidence="1">Puntauvense</strain>
    </source>
</reference>